<dbReference type="CDD" id="cd07557">
    <property type="entry name" value="trimeric_dUTPase"/>
    <property type="match status" value="1"/>
</dbReference>
<evidence type="ECO:0000313" key="5">
    <source>
        <dbReference type="EMBL" id="PKV76711.1"/>
    </source>
</evidence>
<dbReference type="PANTHER" id="PTHR43615:SF1">
    <property type="entry name" value="PPDK_N DOMAIN-CONTAINING PROTEIN"/>
    <property type="match status" value="1"/>
</dbReference>
<dbReference type="SUPFAM" id="SSF51283">
    <property type="entry name" value="dUTPase-like"/>
    <property type="match status" value="1"/>
</dbReference>
<evidence type="ECO:0000259" key="3">
    <source>
        <dbReference type="Pfam" id="PF00391"/>
    </source>
</evidence>
<dbReference type="GO" id="GO:0016301">
    <property type="term" value="F:kinase activity"/>
    <property type="evidence" value="ECO:0007669"/>
    <property type="project" value="InterPro"/>
</dbReference>
<dbReference type="GO" id="GO:0006229">
    <property type="term" value="P:dUTP biosynthetic process"/>
    <property type="evidence" value="ECO:0007669"/>
    <property type="project" value="InterPro"/>
</dbReference>
<comment type="caution">
    <text evidence="5">The sequence shown here is derived from an EMBL/GenBank/DDBJ whole genome shotgun (WGS) entry which is preliminary data.</text>
</comment>
<dbReference type="InterPro" id="IPR008279">
    <property type="entry name" value="PEP-util_enz_mobile_dom"/>
</dbReference>
<proteinExistence type="predicted"/>
<dbReference type="GO" id="GO:0008829">
    <property type="term" value="F:dCTP deaminase activity"/>
    <property type="evidence" value="ECO:0007669"/>
    <property type="project" value="InterPro"/>
</dbReference>
<keyword evidence="2" id="KW-0546">Nucleotide metabolism</keyword>
<evidence type="ECO:0000256" key="2">
    <source>
        <dbReference type="ARBA" id="ARBA00023080"/>
    </source>
</evidence>
<dbReference type="GO" id="GO:0005524">
    <property type="term" value="F:ATP binding"/>
    <property type="evidence" value="ECO:0007669"/>
    <property type="project" value="InterPro"/>
</dbReference>
<dbReference type="Pfam" id="PF00391">
    <property type="entry name" value="PEP-utilizers"/>
    <property type="match status" value="1"/>
</dbReference>
<dbReference type="InterPro" id="IPR002192">
    <property type="entry name" value="PPDK_AMP/ATP-bd"/>
</dbReference>
<dbReference type="Gene3D" id="3.30.1490.20">
    <property type="entry name" value="ATP-grasp fold, A domain"/>
    <property type="match status" value="1"/>
</dbReference>
<accession>A0A2N3V540</accession>
<dbReference type="PANTHER" id="PTHR43615">
    <property type="entry name" value="PHOSPHOENOLPYRUVATE SYNTHASE-RELATED"/>
    <property type="match status" value="1"/>
</dbReference>
<gene>
    <name evidence="5" type="ORF">ATK86_7112</name>
</gene>
<evidence type="ECO:0000259" key="4">
    <source>
        <dbReference type="Pfam" id="PF01326"/>
    </source>
</evidence>
<dbReference type="Pfam" id="PF01326">
    <property type="entry name" value="PPDK_N"/>
    <property type="match status" value="1"/>
</dbReference>
<evidence type="ECO:0000313" key="6">
    <source>
        <dbReference type="Proteomes" id="UP000233766"/>
    </source>
</evidence>
<dbReference type="InterPro" id="IPR036637">
    <property type="entry name" value="Phosphohistidine_dom_sf"/>
</dbReference>
<dbReference type="InterPro" id="IPR051549">
    <property type="entry name" value="PEP_Utilizing_Enz"/>
</dbReference>
<dbReference type="InterPro" id="IPR033704">
    <property type="entry name" value="dUTPase_trimeric"/>
</dbReference>
<feature type="domain" description="PEP-utilising enzyme mobile" evidence="3">
    <location>
        <begin position="748"/>
        <end position="794"/>
    </location>
</feature>
<name>A0A2N3V540_9NOCA</name>
<feature type="domain" description="Pyruvate phosphate dikinase AMP/ATP-binding" evidence="4">
    <location>
        <begin position="192"/>
        <end position="400"/>
    </location>
</feature>
<dbReference type="Gene3D" id="2.70.40.10">
    <property type="match status" value="1"/>
</dbReference>
<dbReference type="Gene3D" id="3.50.30.10">
    <property type="entry name" value="Phosphohistidine domain"/>
    <property type="match status" value="1"/>
</dbReference>
<dbReference type="SUPFAM" id="SSF52009">
    <property type="entry name" value="Phosphohistidine domain"/>
    <property type="match status" value="1"/>
</dbReference>
<evidence type="ECO:0000256" key="1">
    <source>
        <dbReference type="ARBA" id="ARBA00022801"/>
    </source>
</evidence>
<dbReference type="InterPro" id="IPR013815">
    <property type="entry name" value="ATP_grasp_subdomain_1"/>
</dbReference>
<keyword evidence="6" id="KW-1185">Reference proteome</keyword>
<dbReference type="RefSeq" id="WP_170112343.1">
    <property type="nucleotide sequence ID" value="NZ_PJMW01000003.1"/>
</dbReference>
<dbReference type="Proteomes" id="UP000233766">
    <property type="component" value="Unassembled WGS sequence"/>
</dbReference>
<keyword evidence="1" id="KW-0378">Hydrolase</keyword>
<dbReference type="Pfam" id="PF22769">
    <property type="entry name" value="DCD"/>
    <property type="match status" value="1"/>
</dbReference>
<protein>
    <submittedName>
        <fullName evidence="5">Deoxycytidine triphosphate deaminase</fullName>
    </submittedName>
</protein>
<sequence length="816" mass="85985">MTILTGAEIQRQRETGAITIEPFDPARLNPNSYNFTLGDRLRAYTAPVLDARRENPSTEIAIPADGFVLRPGQLYLASTAEVLGGTGFAPTFAARSSIARLELSIHLSSGLGDIGYIGQWTLQLVATEAVRVYPGMEIGQMMWWTPVGEISYYTGKYQDSRGPQASQSWVGLTGDLARRRFPGLGEERLRFELVGAKCARLGELSARVPVPPLIAVPVGELAAAIEADVLTGVEAVFADLRATVGGDVPAQVTRLAELIADLRPSSQTAELLNVRLEEVFPAGTRFAVRSSALCEDSAETAYAGAYESLLDVASGDVPEAVAAVWRSFYSLTAVSARLRAGDLDPAPRMAVMVQAMVEPEQAGIAMTGLDPVDPAQVQIEAVSGRADALAAGAATPDGSDTVAPATVAAVTELVEAAREVLGVIDVDIEWVQAGGVVSLVQARPNTARRRSASVRREIAVVPLYLEPLPGDIPLGPLTGPVGHFTSKRGPAMRRAHELGIAIGSAVLVYLPADPRPAWAKDLAPLLGAALSTPEVIVDVSEHQRQIVCNTDDLVGELQWLHTAAPTGEPFTVLVRDYVKGQRGLITHPADPTTGEIAAEASEAGLLAMNRGFAATTDLSLAPGSPSEDALAATGGETNLALIVRMARDLTTMQGPTIIEWIIGNRGELFYIDHTKLAGPANPEAGPRVIAAGRCTGQVVRVVNDAVLEQLSIGAAVSVSGAHIDVHQHGAVAEIITRIEVVRTNGGRVILSARRPYAVLAALVGMVDGFVFDLGSRLCHLGIVVREHGIPALVHEATDGEVLTLDNGTVLTHGGPR</sequence>
<organism evidence="5 6">
    <name type="scientific">Nocardia fluminea</name>
    <dbReference type="NCBI Taxonomy" id="134984"/>
    <lineage>
        <taxon>Bacteria</taxon>
        <taxon>Bacillati</taxon>
        <taxon>Actinomycetota</taxon>
        <taxon>Actinomycetes</taxon>
        <taxon>Mycobacteriales</taxon>
        <taxon>Nocardiaceae</taxon>
        <taxon>Nocardia</taxon>
    </lineage>
</organism>
<dbReference type="InterPro" id="IPR011962">
    <property type="entry name" value="dCTP_deaminase"/>
</dbReference>
<dbReference type="SUPFAM" id="SSF56059">
    <property type="entry name" value="Glutathione synthetase ATP-binding domain-like"/>
    <property type="match status" value="1"/>
</dbReference>
<dbReference type="EMBL" id="PJMW01000003">
    <property type="protein sequence ID" value="PKV76711.1"/>
    <property type="molecule type" value="Genomic_DNA"/>
</dbReference>
<dbReference type="AlphaFoldDB" id="A0A2N3V540"/>
<reference evidence="5 6" key="1">
    <citation type="submission" date="2017-12" db="EMBL/GenBank/DDBJ databases">
        <title>Sequencing the genomes of 1000 Actinobacteria strains.</title>
        <authorList>
            <person name="Klenk H.-P."/>
        </authorList>
    </citation>
    <scope>NUCLEOTIDE SEQUENCE [LARGE SCALE GENOMIC DNA]</scope>
    <source>
        <strain evidence="5 6">DSM 44489</strain>
    </source>
</reference>
<dbReference type="InterPro" id="IPR036157">
    <property type="entry name" value="dUTPase-like_sf"/>
</dbReference>